<evidence type="ECO:0000256" key="6">
    <source>
        <dbReference type="ARBA" id="ARBA00022723"/>
    </source>
</evidence>
<feature type="transmembrane region" description="Helical" evidence="12">
    <location>
        <begin position="518"/>
        <end position="538"/>
    </location>
</feature>
<dbReference type="EMBL" id="JABFTP020000021">
    <property type="protein sequence ID" value="KAL3267959.1"/>
    <property type="molecule type" value="Genomic_DNA"/>
</dbReference>
<dbReference type="GO" id="GO:0005886">
    <property type="term" value="C:plasma membrane"/>
    <property type="evidence" value="ECO:0007669"/>
    <property type="project" value="UniProtKB-SubCell"/>
</dbReference>
<evidence type="ECO:0000256" key="12">
    <source>
        <dbReference type="SAM" id="Phobius"/>
    </source>
</evidence>
<dbReference type="PROSITE" id="PS00133">
    <property type="entry name" value="CARBOXYPEPT_ZN_2"/>
    <property type="match status" value="1"/>
</dbReference>
<dbReference type="AlphaFoldDB" id="A0ABD2MNN5"/>
<keyword evidence="4" id="KW-1003">Cell membrane</keyword>
<evidence type="ECO:0000256" key="10">
    <source>
        <dbReference type="ARBA" id="ARBA00023170"/>
    </source>
</evidence>
<evidence type="ECO:0000256" key="11">
    <source>
        <dbReference type="ARBA" id="ARBA00023180"/>
    </source>
</evidence>
<evidence type="ECO:0008006" key="15">
    <source>
        <dbReference type="Google" id="ProtNLM"/>
    </source>
</evidence>
<dbReference type="SUPFAM" id="SSF53850">
    <property type="entry name" value="Periplasmic binding protein-like II"/>
    <property type="match status" value="1"/>
</dbReference>
<evidence type="ECO:0000313" key="13">
    <source>
        <dbReference type="EMBL" id="KAL3267959.1"/>
    </source>
</evidence>
<comment type="caution">
    <text evidence="13">The sequence shown here is derived from an EMBL/GenBank/DDBJ whole genome shotgun (WGS) entry which is preliminary data.</text>
</comment>
<dbReference type="InterPro" id="IPR057247">
    <property type="entry name" value="CARBOXYPEPT_ZN_2"/>
</dbReference>
<dbReference type="PANTHER" id="PTHR42643">
    <property type="entry name" value="IONOTROPIC RECEPTOR 20A-RELATED"/>
    <property type="match status" value="1"/>
</dbReference>
<keyword evidence="9 12" id="KW-0472">Membrane</keyword>
<dbReference type="InterPro" id="IPR052192">
    <property type="entry name" value="Insect_Ionotropic_Sensory_Rcpt"/>
</dbReference>
<evidence type="ECO:0000256" key="1">
    <source>
        <dbReference type="ARBA" id="ARBA00001947"/>
    </source>
</evidence>
<feature type="transmembrane region" description="Helical" evidence="12">
    <location>
        <begin position="310"/>
        <end position="329"/>
    </location>
</feature>
<keyword evidence="10" id="KW-0675">Receptor</keyword>
<keyword evidence="14" id="KW-1185">Reference proteome</keyword>
<keyword evidence="6" id="KW-0479">Metal-binding</keyword>
<evidence type="ECO:0000313" key="14">
    <source>
        <dbReference type="Proteomes" id="UP001516400"/>
    </source>
</evidence>
<proteinExistence type="inferred from homology"/>
<accession>A0ABD2MNN5</accession>
<evidence type="ECO:0000256" key="3">
    <source>
        <dbReference type="ARBA" id="ARBA00005988"/>
    </source>
</evidence>
<gene>
    <name evidence="13" type="ORF">HHI36_007096</name>
</gene>
<keyword evidence="11" id="KW-0325">Glycoprotein</keyword>
<evidence type="ECO:0000256" key="2">
    <source>
        <dbReference type="ARBA" id="ARBA00004651"/>
    </source>
</evidence>
<evidence type="ECO:0000256" key="9">
    <source>
        <dbReference type="ARBA" id="ARBA00023136"/>
    </source>
</evidence>
<evidence type="ECO:0000256" key="7">
    <source>
        <dbReference type="ARBA" id="ARBA00022833"/>
    </source>
</evidence>
<name>A0ABD2MNN5_9CUCU</name>
<keyword evidence="7" id="KW-0862">Zinc</keyword>
<dbReference type="Proteomes" id="UP001516400">
    <property type="component" value="Unassembled WGS sequence"/>
</dbReference>
<keyword evidence="5 12" id="KW-0812">Transmembrane</keyword>
<reference evidence="13 14" key="1">
    <citation type="journal article" date="2021" name="BMC Biol.">
        <title>Horizontally acquired antibacterial genes associated with adaptive radiation of ladybird beetles.</title>
        <authorList>
            <person name="Li H.S."/>
            <person name="Tang X.F."/>
            <person name="Huang Y.H."/>
            <person name="Xu Z.Y."/>
            <person name="Chen M.L."/>
            <person name="Du X.Y."/>
            <person name="Qiu B.Y."/>
            <person name="Chen P.T."/>
            <person name="Zhang W."/>
            <person name="Slipinski A."/>
            <person name="Escalona H.E."/>
            <person name="Waterhouse R.M."/>
            <person name="Zwick A."/>
            <person name="Pang H."/>
        </authorList>
    </citation>
    <scope>NUCLEOTIDE SEQUENCE [LARGE SCALE GENOMIC DNA]</scope>
    <source>
        <strain evidence="13">SYSU2018</strain>
    </source>
</reference>
<evidence type="ECO:0000256" key="4">
    <source>
        <dbReference type="ARBA" id="ARBA00022475"/>
    </source>
</evidence>
<comment type="similarity">
    <text evidence="3">Belongs to the peptidase M14 family.</text>
</comment>
<sequence length="556" mass="65915">MIPGNILQCINTIVQITSFQNDQIAVLSEESGFNFPVLRFNVRKPDELRWYLQPPNYYVFYNIDNRETEYFLFTTVNYYYWFKQRARFLIVGTNFSRDFISFIASYYIFDVTFLDIHSGKVLIYYPYKGSCLQKINVRVKTIGFCDSRISSLDKYDLFPPRIPQQWMNSSLKILYSFSYTFSSCVHCKSRYKGIESEIFITILKYLNINIIADKYYNQTYAERMLIEHKYDMIFGTQSVLKWVSNIDTTMSYVQEDIVYFVAIPQPLLRWKYYFSIFKANVWFSCLVTIMVISALWIWKTYVNDEKIKMVSFLETTISIFILFLGQSLNLHPKGLFHKILILCIIFLTTFMNFFFGTRLTYLLNGLNYGDVIDSLEKIKQNHLYIGGIGVTYMWASQSLETRGYPKRYYIDCTYQIALCMKRTMFMKDMAFVASVRETQRLEKREYHKALLSQIRPPLYSAKLVAFFSKGHPIFPTINKLLYSLVESGIVSKIVKRYDRLMRLYMVPSRVKKLNFDHMVVPFVLWFAGIFMALSFFLIEFSSLRCEIIRNCLKDVK</sequence>
<protein>
    <recommendedName>
        <fullName evidence="15">Ionotropic receptor</fullName>
    </recommendedName>
</protein>
<comment type="subcellular location">
    <subcellularLocation>
        <location evidence="2">Cell membrane</location>
        <topology evidence="2">Multi-pass membrane protein</topology>
    </subcellularLocation>
</comment>
<evidence type="ECO:0000256" key="8">
    <source>
        <dbReference type="ARBA" id="ARBA00022989"/>
    </source>
</evidence>
<comment type="cofactor">
    <cofactor evidence="1">
        <name>Zn(2+)</name>
        <dbReference type="ChEBI" id="CHEBI:29105"/>
    </cofactor>
</comment>
<keyword evidence="8 12" id="KW-1133">Transmembrane helix</keyword>
<organism evidence="13 14">
    <name type="scientific">Cryptolaemus montrouzieri</name>
    <dbReference type="NCBI Taxonomy" id="559131"/>
    <lineage>
        <taxon>Eukaryota</taxon>
        <taxon>Metazoa</taxon>
        <taxon>Ecdysozoa</taxon>
        <taxon>Arthropoda</taxon>
        <taxon>Hexapoda</taxon>
        <taxon>Insecta</taxon>
        <taxon>Pterygota</taxon>
        <taxon>Neoptera</taxon>
        <taxon>Endopterygota</taxon>
        <taxon>Coleoptera</taxon>
        <taxon>Polyphaga</taxon>
        <taxon>Cucujiformia</taxon>
        <taxon>Coccinelloidea</taxon>
        <taxon>Coccinellidae</taxon>
        <taxon>Scymninae</taxon>
        <taxon>Scymnini</taxon>
        <taxon>Cryptolaemus</taxon>
    </lineage>
</organism>
<feature type="transmembrane region" description="Helical" evidence="12">
    <location>
        <begin position="281"/>
        <end position="298"/>
    </location>
</feature>
<dbReference type="GO" id="GO:0046872">
    <property type="term" value="F:metal ion binding"/>
    <property type="evidence" value="ECO:0007669"/>
    <property type="project" value="UniProtKB-KW"/>
</dbReference>
<dbReference type="PANTHER" id="PTHR42643:SF30">
    <property type="entry name" value="IONOTROPIC RECEPTOR 40A-RELATED"/>
    <property type="match status" value="1"/>
</dbReference>
<feature type="transmembrane region" description="Helical" evidence="12">
    <location>
        <begin position="335"/>
        <end position="355"/>
    </location>
</feature>
<evidence type="ECO:0000256" key="5">
    <source>
        <dbReference type="ARBA" id="ARBA00022692"/>
    </source>
</evidence>